<dbReference type="GO" id="GO:0000978">
    <property type="term" value="F:RNA polymerase II cis-regulatory region sequence-specific DNA binding"/>
    <property type="evidence" value="ECO:0007669"/>
    <property type="project" value="TreeGrafter"/>
</dbReference>
<dbReference type="GO" id="GO:0005634">
    <property type="term" value="C:nucleus"/>
    <property type="evidence" value="ECO:0007669"/>
    <property type="project" value="InterPro"/>
</dbReference>
<dbReference type="InterPro" id="IPR036236">
    <property type="entry name" value="Znf_C2H2_sf"/>
</dbReference>
<keyword evidence="3 6" id="KW-0863">Zinc-finger</keyword>
<keyword evidence="1" id="KW-0479">Metal-binding</keyword>
<dbReference type="InterPro" id="IPR012934">
    <property type="entry name" value="Znf_AD"/>
</dbReference>
<dbReference type="PANTHER" id="PTHR24393">
    <property type="entry name" value="ZINC FINGER PROTEIN"/>
    <property type="match status" value="1"/>
</dbReference>
<dbReference type="PROSITE" id="PS50157">
    <property type="entry name" value="ZINC_FINGER_C2H2_2"/>
    <property type="match status" value="9"/>
</dbReference>
<dbReference type="Gene3D" id="3.30.160.60">
    <property type="entry name" value="Classic Zinc Finger"/>
    <property type="match status" value="6"/>
</dbReference>
<feature type="compositionally biased region" description="Acidic residues" evidence="7">
    <location>
        <begin position="136"/>
        <end position="147"/>
    </location>
</feature>
<name>A0A8D8JB93_CULPI</name>
<evidence type="ECO:0000256" key="2">
    <source>
        <dbReference type="ARBA" id="ARBA00022737"/>
    </source>
</evidence>
<feature type="domain" description="C2H2-type" evidence="8">
    <location>
        <begin position="428"/>
        <end position="455"/>
    </location>
</feature>
<dbReference type="PROSITE" id="PS00028">
    <property type="entry name" value="ZINC_FINGER_C2H2_1"/>
    <property type="match status" value="8"/>
</dbReference>
<dbReference type="SMART" id="SM00355">
    <property type="entry name" value="ZnF_C2H2"/>
    <property type="match status" value="15"/>
</dbReference>
<keyword evidence="2" id="KW-0677">Repeat</keyword>
<accession>A0A8D8JB93</accession>
<dbReference type="GO" id="GO:0008270">
    <property type="term" value="F:zinc ion binding"/>
    <property type="evidence" value="ECO:0007669"/>
    <property type="project" value="UniProtKB-KW"/>
</dbReference>
<organism evidence="9">
    <name type="scientific">Culex pipiens</name>
    <name type="common">House mosquito</name>
    <dbReference type="NCBI Taxonomy" id="7175"/>
    <lineage>
        <taxon>Eukaryota</taxon>
        <taxon>Metazoa</taxon>
        <taxon>Ecdysozoa</taxon>
        <taxon>Arthropoda</taxon>
        <taxon>Hexapoda</taxon>
        <taxon>Insecta</taxon>
        <taxon>Pterygota</taxon>
        <taxon>Neoptera</taxon>
        <taxon>Endopterygota</taxon>
        <taxon>Diptera</taxon>
        <taxon>Nematocera</taxon>
        <taxon>Culicoidea</taxon>
        <taxon>Culicidae</taxon>
        <taxon>Culicinae</taxon>
        <taxon>Culicini</taxon>
        <taxon>Culex</taxon>
        <taxon>Culex</taxon>
    </lineage>
</organism>
<evidence type="ECO:0000313" key="9">
    <source>
        <dbReference type="EMBL" id="CAG6569670.1"/>
    </source>
</evidence>
<feature type="domain" description="C2H2-type" evidence="8">
    <location>
        <begin position="242"/>
        <end position="270"/>
    </location>
</feature>
<feature type="domain" description="C2H2-type" evidence="8">
    <location>
        <begin position="273"/>
        <end position="300"/>
    </location>
</feature>
<evidence type="ECO:0000256" key="1">
    <source>
        <dbReference type="ARBA" id="ARBA00022723"/>
    </source>
</evidence>
<keyword evidence="4" id="KW-0862">Zinc</keyword>
<feature type="domain" description="C2H2-type" evidence="8">
    <location>
        <begin position="303"/>
        <end position="331"/>
    </location>
</feature>
<feature type="domain" description="C2H2-type" evidence="8">
    <location>
        <begin position="635"/>
        <end position="663"/>
    </location>
</feature>
<dbReference type="GO" id="GO:0001228">
    <property type="term" value="F:DNA-binding transcription activator activity, RNA polymerase II-specific"/>
    <property type="evidence" value="ECO:0007669"/>
    <property type="project" value="TreeGrafter"/>
</dbReference>
<reference evidence="9" key="1">
    <citation type="submission" date="2021-05" db="EMBL/GenBank/DDBJ databases">
        <authorList>
            <person name="Alioto T."/>
            <person name="Alioto T."/>
            <person name="Gomez Garrido J."/>
        </authorList>
    </citation>
    <scope>NUCLEOTIDE SEQUENCE</scope>
</reference>
<feature type="domain" description="C2H2-type" evidence="8">
    <location>
        <begin position="488"/>
        <end position="516"/>
    </location>
</feature>
<evidence type="ECO:0000256" key="3">
    <source>
        <dbReference type="ARBA" id="ARBA00022771"/>
    </source>
</evidence>
<dbReference type="InterPro" id="IPR013087">
    <property type="entry name" value="Znf_C2H2_type"/>
</dbReference>
<proteinExistence type="predicted"/>
<feature type="domain" description="C2H2-type" evidence="8">
    <location>
        <begin position="517"/>
        <end position="544"/>
    </location>
</feature>
<dbReference type="EMBL" id="HBUE01176697">
    <property type="protein sequence ID" value="CAG6518138.1"/>
    <property type="molecule type" value="Transcribed_RNA"/>
</dbReference>
<evidence type="ECO:0000256" key="5">
    <source>
        <dbReference type="ARBA" id="ARBA00023242"/>
    </source>
</evidence>
<dbReference type="EMBL" id="HBUE01282215">
    <property type="protein sequence ID" value="CAG6569670.1"/>
    <property type="molecule type" value="Transcribed_RNA"/>
</dbReference>
<dbReference type="AlphaFoldDB" id="A0A8D8JB93"/>
<dbReference type="Pfam" id="PF00096">
    <property type="entry name" value="zf-C2H2"/>
    <property type="match status" value="1"/>
</dbReference>
<feature type="domain" description="C2H2-type" evidence="8">
    <location>
        <begin position="607"/>
        <end position="631"/>
    </location>
</feature>
<dbReference type="FunFam" id="3.30.160.60:FF:000446">
    <property type="entry name" value="Zinc finger protein"/>
    <property type="match status" value="1"/>
</dbReference>
<feature type="region of interest" description="Disordered" evidence="7">
    <location>
        <begin position="115"/>
        <end position="168"/>
    </location>
</feature>
<dbReference type="Gene3D" id="3.40.1800.20">
    <property type="match status" value="1"/>
</dbReference>
<feature type="domain" description="C2H2-type" evidence="8">
    <location>
        <begin position="458"/>
        <end position="485"/>
    </location>
</feature>
<evidence type="ECO:0000256" key="4">
    <source>
        <dbReference type="ARBA" id="ARBA00022833"/>
    </source>
</evidence>
<sequence length="672" mass="78405">MSPTELQSCLTCFRHTGDYLRINVSRSGPEGTEDIGAVFEKHFWFTQDEYRDKIVCASCWEKIDEFNKFYCEVEKVYRPKLKEEFVEATGIDEDQPMMMAEDSLADTFCKTEIEERSNEESMSESNSINGEKEDANDSESSDSDSDSESSMPLAKRKASVKRKKRQRVRKDDEVMEIMEYPCHICVQSNETSYGPFSTWYRMILHFKKVHQATGYYFCCGRKFYTKKGYLGHSVNHEKIEKRRCDECDITFKDDSGLARHMELVHKPEEEKQFKCEQCSKAFAEEELLSCHIKWHQQVETRNNHCAICDRYFVGQGNLAKHNAAHHSGANVTRPVAQPAIKQEASTYTALRKTPSADEMAKQNDLIKQLIVLNCSQCDFIGETFVELARHARTEHDMKSHPITCCEKRFNTRLRLYEHCLMHQNPDWFKCECGKTFRDSDGLKHHKWWIHTPVSERPFKCDVCGDAFMKDYQLKSHMDRHLDRERKRYSCKQCTNVYTSMIQLKSHQQRIHGAMSDWVCDVCAKGFTHRALLVQHRLTHTEEGLKSLKVQCEKCLRWLCSKRSLYRHKMLCGNNTGPVKCDQCDHVSVHSIALEKHVKMNHTDVRKYACSYCGKEFKKQIRLKEHEANHAGIVLYKCEFCPRECNSSSNMYTHKKTAHPEQWGAVMAAKYSY</sequence>
<feature type="compositionally biased region" description="Basic residues" evidence="7">
    <location>
        <begin position="154"/>
        <end position="168"/>
    </location>
</feature>
<evidence type="ECO:0000256" key="7">
    <source>
        <dbReference type="SAM" id="MobiDB-lite"/>
    </source>
</evidence>
<keyword evidence="5" id="KW-0539">Nucleus</keyword>
<dbReference type="SMART" id="SM00868">
    <property type="entry name" value="zf-AD"/>
    <property type="match status" value="1"/>
</dbReference>
<protein>
    <submittedName>
        <fullName evidence="9">Transcription factor grauzone</fullName>
    </submittedName>
</protein>
<evidence type="ECO:0000259" key="8">
    <source>
        <dbReference type="PROSITE" id="PS50157"/>
    </source>
</evidence>
<dbReference type="PANTHER" id="PTHR24393:SF34">
    <property type="entry name" value="PR_SET DOMAIN 13"/>
    <property type="match status" value="1"/>
</dbReference>
<dbReference type="SUPFAM" id="SSF57667">
    <property type="entry name" value="beta-beta-alpha zinc fingers"/>
    <property type="match status" value="6"/>
</dbReference>
<evidence type="ECO:0000256" key="6">
    <source>
        <dbReference type="PROSITE-ProRule" id="PRU00042"/>
    </source>
</evidence>